<name>A0A183U6M6_TOXCA</name>
<feature type="region of interest" description="Disordered" evidence="1">
    <location>
        <begin position="63"/>
        <end position="108"/>
    </location>
</feature>
<dbReference type="Proteomes" id="UP000050794">
    <property type="component" value="Unassembled WGS sequence"/>
</dbReference>
<reference evidence="2 3" key="2">
    <citation type="submission" date="2018-11" db="EMBL/GenBank/DDBJ databases">
        <authorList>
            <consortium name="Pathogen Informatics"/>
        </authorList>
    </citation>
    <scope>NUCLEOTIDE SEQUENCE [LARGE SCALE GENOMIC DNA]</scope>
</reference>
<organism evidence="3 4">
    <name type="scientific">Toxocara canis</name>
    <name type="common">Canine roundworm</name>
    <dbReference type="NCBI Taxonomy" id="6265"/>
    <lineage>
        <taxon>Eukaryota</taxon>
        <taxon>Metazoa</taxon>
        <taxon>Ecdysozoa</taxon>
        <taxon>Nematoda</taxon>
        <taxon>Chromadorea</taxon>
        <taxon>Rhabditida</taxon>
        <taxon>Spirurina</taxon>
        <taxon>Ascaridomorpha</taxon>
        <taxon>Ascaridoidea</taxon>
        <taxon>Toxocaridae</taxon>
        <taxon>Toxocara</taxon>
    </lineage>
</organism>
<sequence length="108" mass="11285">MKALLKDELSNETSAPILSNGAVGDFSSSVSSQQQFKEEVLLQNVASNCGVGIVSTMPAAHSSTATLQQQEPASLSLSCADTSSMSYPPSKTRNTASKSPLSILQHQV</sequence>
<proteinExistence type="predicted"/>
<evidence type="ECO:0000313" key="2">
    <source>
        <dbReference type="EMBL" id="VDM29864.1"/>
    </source>
</evidence>
<protein>
    <submittedName>
        <fullName evidence="4">Protein Smaug</fullName>
    </submittedName>
</protein>
<evidence type="ECO:0000313" key="4">
    <source>
        <dbReference type="WBParaSite" id="TCNE_0000414601-mRNA-1"/>
    </source>
</evidence>
<feature type="region of interest" description="Disordered" evidence="1">
    <location>
        <begin position="1"/>
        <end position="27"/>
    </location>
</feature>
<reference evidence="4" key="1">
    <citation type="submission" date="2016-06" db="UniProtKB">
        <authorList>
            <consortium name="WormBaseParasite"/>
        </authorList>
    </citation>
    <scope>IDENTIFICATION</scope>
</reference>
<gene>
    <name evidence="2" type="ORF">TCNE_LOCUS4147</name>
</gene>
<dbReference type="EMBL" id="UYWY01006441">
    <property type="protein sequence ID" value="VDM29864.1"/>
    <property type="molecule type" value="Genomic_DNA"/>
</dbReference>
<evidence type="ECO:0000256" key="1">
    <source>
        <dbReference type="SAM" id="MobiDB-lite"/>
    </source>
</evidence>
<dbReference type="WBParaSite" id="TCNE_0000414601-mRNA-1">
    <property type="protein sequence ID" value="TCNE_0000414601-mRNA-1"/>
    <property type="gene ID" value="TCNE_0000414601"/>
</dbReference>
<dbReference type="AlphaFoldDB" id="A0A183U6M6"/>
<accession>A0A183U6M6</accession>
<keyword evidence="3" id="KW-1185">Reference proteome</keyword>
<evidence type="ECO:0000313" key="3">
    <source>
        <dbReference type="Proteomes" id="UP000050794"/>
    </source>
</evidence>